<comment type="caution">
    <text evidence="4">The sequence shown here is derived from an EMBL/GenBank/DDBJ whole genome shotgun (WGS) entry which is preliminary data.</text>
</comment>
<evidence type="ECO:0000313" key="5">
    <source>
        <dbReference type="Proteomes" id="UP000823485"/>
    </source>
</evidence>
<keyword evidence="5" id="KW-1185">Reference proteome</keyword>
<dbReference type="InterPro" id="IPR002410">
    <property type="entry name" value="Peptidase_S33"/>
</dbReference>
<dbReference type="Gene3D" id="3.40.50.1820">
    <property type="entry name" value="alpha/beta hydrolase"/>
    <property type="match status" value="1"/>
</dbReference>
<dbReference type="PANTHER" id="PTHR43433:SF5">
    <property type="entry name" value="AB HYDROLASE-1 DOMAIN-CONTAINING PROTEIN"/>
    <property type="match status" value="1"/>
</dbReference>
<evidence type="ECO:0000259" key="3">
    <source>
        <dbReference type="Pfam" id="PF00561"/>
    </source>
</evidence>
<feature type="domain" description="AB hydrolase-1" evidence="3">
    <location>
        <begin position="46"/>
        <end position="317"/>
    </location>
</feature>
<dbReference type="PANTHER" id="PTHR43433">
    <property type="entry name" value="HYDROLASE, ALPHA/BETA FOLD FAMILY PROTEIN"/>
    <property type="match status" value="1"/>
</dbReference>
<keyword evidence="2" id="KW-0378">Hydrolase</keyword>
<dbReference type="InterPro" id="IPR000073">
    <property type="entry name" value="AB_hydrolase_1"/>
</dbReference>
<dbReference type="RefSeq" id="WP_171973758.1">
    <property type="nucleotide sequence ID" value="NZ_JAFBFH010000036.1"/>
</dbReference>
<comment type="similarity">
    <text evidence="1">Belongs to the peptidase S33 family.</text>
</comment>
<dbReference type="Proteomes" id="UP000823485">
    <property type="component" value="Unassembled WGS sequence"/>
</dbReference>
<evidence type="ECO:0000256" key="2">
    <source>
        <dbReference type="ARBA" id="ARBA00022801"/>
    </source>
</evidence>
<evidence type="ECO:0000256" key="1">
    <source>
        <dbReference type="ARBA" id="ARBA00010088"/>
    </source>
</evidence>
<dbReference type="InterPro" id="IPR050471">
    <property type="entry name" value="AB_hydrolase"/>
</dbReference>
<sequence length="335" mass="38853">MLLDSVEKPLSNLREENGTGTIIKEYIQINGVRQGIIIESLNKGNPLLLFLHGGPGFPVYPIIKAHDIRLEQFFDVCYWDQRGAGMSYHVKDAKKQLTVEQLVDDTIQVINYLRNKYSQDKVFLLGHSWGTFLGSLVARDKPELFHAYIGIGQIGSAKESEKETYHFILQTAIAKRDNRAQKQIEKVAFNDTYYKNRSYGAIREKFTNKYGGGFKRTGYSHFKILKHVFTCPHYSFQERMNIFPGSIYSYQSLGHIMATTDLVELIPTLNLPVFILQGVHDYQTTYTQAKRFYDSIEAPYKKMYTFHHSAHAPFIEEEERFYTIMQNDVLEIMKR</sequence>
<protein>
    <submittedName>
        <fullName evidence="4">Pimeloyl-ACP methyl ester carboxylesterase</fullName>
    </submittedName>
</protein>
<reference evidence="4 5" key="1">
    <citation type="submission" date="2021-01" db="EMBL/GenBank/DDBJ databases">
        <title>Genomic Encyclopedia of Type Strains, Phase IV (KMG-IV): sequencing the most valuable type-strain genomes for metagenomic binning, comparative biology and taxonomic classification.</title>
        <authorList>
            <person name="Goeker M."/>
        </authorList>
    </citation>
    <scope>NUCLEOTIDE SEQUENCE [LARGE SCALE GENOMIC DNA]</scope>
    <source>
        <strain evidence="4 5">DSM 105453</strain>
    </source>
</reference>
<dbReference type="Pfam" id="PF00561">
    <property type="entry name" value="Abhydrolase_1"/>
    <property type="match status" value="1"/>
</dbReference>
<gene>
    <name evidence="4" type="ORF">JOC94_003984</name>
</gene>
<organism evidence="4 5">
    <name type="scientific">Siminovitchia thermophila</name>
    <dbReference type="NCBI Taxonomy" id="1245522"/>
    <lineage>
        <taxon>Bacteria</taxon>
        <taxon>Bacillati</taxon>
        <taxon>Bacillota</taxon>
        <taxon>Bacilli</taxon>
        <taxon>Bacillales</taxon>
        <taxon>Bacillaceae</taxon>
        <taxon>Siminovitchia</taxon>
    </lineage>
</organism>
<dbReference type="InterPro" id="IPR029058">
    <property type="entry name" value="AB_hydrolase_fold"/>
</dbReference>
<accession>A0ABS2RC78</accession>
<dbReference type="EMBL" id="JAFBFH010000036">
    <property type="protein sequence ID" value="MBM7716960.1"/>
    <property type="molecule type" value="Genomic_DNA"/>
</dbReference>
<proteinExistence type="inferred from homology"/>
<name>A0ABS2RC78_9BACI</name>
<dbReference type="SUPFAM" id="SSF53474">
    <property type="entry name" value="alpha/beta-Hydrolases"/>
    <property type="match status" value="1"/>
</dbReference>
<evidence type="ECO:0000313" key="4">
    <source>
        <dbReference type="EMBL" id="MBM7716960.1"/>
    </source>
</evidence>
<dbReference type="PRINTS" id="PR00793">
    <property type="entry name" value="PROAMNOPTASE"/>
</dbReference>